<evidence type="ECO:0000313" key="11">
    <source>
        <dbReference type="Proteomes" id="UP000683507"/>
    </source>
</evidence>
<accession>A0A916JLD7</accession>
<evidence type="ECO:0000313" key="10">
    <source>
        <dbReference type="EMBL" id="CAG5080123.1"/>
    </source>
</evidence>
<dbReference type="PANTHER" id="PTHR11579">
    <property type="entry name" value="PROTEIN-L-ISOASPARTATE O-METHYLTRANSFERASE"/>
    <property type="match status" value="1"/>
</dbReference>
<evidence type="ECO:0000256" key="4">
    <source>
        <dbReference type="ARBA" id="ARBA00013346"/>
    </source>
</evidence>
<dbReference type="EC" id="2.1.1.77" evidence="3 9"/>
<dbReference type="InterPro" id="IPR000682">
    <property type="entry name" value="PCMT"/>
</dbReference>
<evidence type="ECO:0000256" key="7">
    <source>
        <dbReference type="ARBA" id="ARBA00022679"/>
    </source>
</evidence>
<dbReference type="Pfam" id="PF01135">
    <property type="entry name" value="PCMT"/>
    <property type="match status" value="1"/>
</dbReference>
<name>A0A916JLD7_9FLAO</name>
<evidence type="ECO:0000256" key="3">
    <source>
        <dbReference type="ARBA" id="ARBA00011890"/>
    </source>
</evidence>
<keyword evidence="6 10" id="KW-0489">Methyltransferase</keyword>
<dbReference type="InterPro" id="IPR029063">
    <property type="entry name" value="SAM-dependent_MTases_sf"/>
</dbReference>
<dbReference type="GO" id="GO:0030091">
    <property type="term" value="P:protein repair"/>
    <property type="evidence" value="ECO:0007669"/>
    <property type="project" value="UniProtKB-UniRule"/>
</dbReference>
<dbReference type="GO" id="GO:0005737">
    <property type="term" value="C:cytoplasm"/>
    <property type="evidence" value="ECO:0007669"/>
    <property type="project" value="UniProtKB-SubCell"/>
</dbReference>
<evidence type="ECO:0000256" key="9">
    <source>
        <dbReference type="NCBIfam" id="TIGR00080"/>
    </source>
</evidence>
<comment type="subcellular location">
    <subcellularLocation>
        <location evidence="1">Cytoplasm</location>
    </subcellularLocation>
</comment>
<keyword evidence="7 10" id="KW-0808">Transferase</keyword>
<keyword evidence="8" id="KW-0949">S-adenosyl-L-methionine</keyword>
<reference evidence="10" key="1">
    <citation type="submission" date="2021-04" db="EMBL/GenBank/DDBJ databases">
        <authorList>
            <person name="Rodrigo-Torres L."/>
            <person name="Arahal R. D."/>
            <person name="Lucena T."/>
        </authorList>
    </citation>
    <scope>NUCLEOTIDE SEQUENCE</scope>
    <source>
        <strain evidence="10">AS29M-1</strain>
    </source>
</reference>
<dbReference type="GO" id="GO:0004719">
    <property type="term" value="F:protein-L-isoaspartate (D-aspartate) O-methyltransferase activity"/>
    <property type="evidence" value="ECO:0007669"/>
    <property type="project" value="UniProtKB-UniRule"/>
</dbReference>
<dbReference type="NCBIfam" id="TIGR00080">
    <property type="entry name" value="pimt"/>
    <property type="match status" value="1"/>
</dbReference>
<evidence type="ECO:0000256" key="6">
    <source>
        <dbReference type="ARBA" id="ARBA00022603"/>
    </source>
</evidence>
<protein>
    <recommendedName>
        <fullName evidence="4 9">Protein-L-isoaspartate O-methyltransferase</fullName>
        <ecNumber evidence="3 9">2.1.1.77</ecNumber>
    </recommendedName>
</protein>
<dbReference type="CDD" id="cd02440">
    <property type="entry name" value="AdoMet_MTases"/>
    <property type="match status" value="1"/>
</dbReference>
<gene>
    <name evidence="10" type="primary">pcm</name>
    <name evidence="10" type="ORF">CRYO30217_01191</name>
</gene>
<evidence type="ECO:0000256" key="1">
    <source>
        <dbReference type="ARBA" id="ARBA00004496"/>
    </source>
</evidence>
<sequence length="218" mass="24387">MFQTEDTYKHQGMRKGLVNLLREKEVASEEVLSAIGKIPRHMFFDSVFHNNFAYEDLAFPIGAGQTISQPSTVAFQSTLLSIKKGDKILEIGTGSGYQTAVLLEMGAKVYSIERQRELFNTTKKVLQRLSYRANLYFGDGFEGKPTFAPFDKIIVTCGAPFIPPKLVEQLVVGGKMVIPVGEGKTQVMKLIEKLDNGDLNEESFGNFSFVPMLNDRQY</sequence>
<dbReference type="AlphaFoldDB" id="A0A916JLD7"/>
<evidence type="ECO:0000256" key="8">
    <source>
        <dbReference type="ARBA" id="ARBA00022691"/>
    </source>
</evidence>
<comment type="similarity">
    <text evidence="2">Belongs to the methyltransferase superfamily. L-isoaspartyl/D-aspartyl protein methyltransferase family.</text>
</comment>
<proteinExistence type="inferred from homology"/>
<dbReference type="KEGG" id="ptan:CRYO30217_01191"/>
<evidence type="ECO:0000256" key="2">
    <source>
        <dbReference type="ARBA" id="ARBA00005369"/>
    </source>
</evidence>
<evidence type="ECO:0000256" key="5">
    <source>
        <dbReference type="ARBA" id="ARBA00022490"/>
    </source>
</evidence>
<organism evidence="10 11">
    <name type="scientific">Parvicella tangerina</name>
    <dbReference type="NCBI Taxonomy" id="2829795"/>
    <lineage>
        <taxon>Bacteria</taxon>
        <taxon>Pseudomonadati</taxon>
        <taxon>Bacteroidota</taxon>
        <taxon>Flavobacteriia</taxon>
        <taxon>Flavobacteriales</taxon>
        <taxon>Parvicellaceae</taxon>
        <taxon>Parvicella</taxon>
    </lineage>
</organism>
<keyword evidence="5" id="KW-0963">Cytoplasm</keyword>
<dbReference type="RefSeq" id="WP_258541404.1">
    <property type="nucleotide sequence ID" value="NZ_OU015584.1"/>
</dbReference>
<dbReference type="PANTHER" id="PTHR11579:SF0">
    <property type="entry name" value="PROTEIN-L-ISOASPARTATE(D-ASPARTATE) O-METHYLTRANSFERASE"/>
    <property type="match status" value="1"/>
</dbReference>
<dbReference type="Gene3D" id="3.40.50.150">
    <property type="entry name" value="Vaccinia Virus protein VP39"/>
    <property type="match status" value="1"/>
</dbReference>
<dbReference type="Proteomes" id="UP000683507">
    <property type="component" value="Chromosome"/>
</dbReference>
<dbReference type="NCBIfam" id="NF001453">
    <property type="entry name" value="PRK00312.1"/>
    <property type="match status" value="1"/>
</dbReference>
<keyword evidence="11" id="KW-1185">Reference proteome</keyword>
<dbReference type="GO" id="GO:0032259">
    <property type="term" value="P:methylation"/>
    <property type="evidence" value="ECO:0007669"/>
    <property type="project" value="UniProtKB-KW"/>
</dbReference>
<dbReference type="SUPFAM" id="SSF53335">
    <property type="entry name" value="S-adenosyl-L-methionine-dependent methyltransferases"/>
    <property type="match status" value="1"/>
</dbReference>
<dbReference type="EMBL" id="OU015584">
    <property type="protein sequence ID" value="CAG5080123.1"/>
    <property type="molecule type" value="Genomic_DNA"/>
</dbReference>